<comment type="caution">
    <text evidence="2">The sequence shown here is derived from an EMBL/GenBank/DDBJ whole genome shotgun (WGS) entry which is preliminary data.</text>
</comment>
<dbReference type="Proteomes" id="UP000663866">
    <property type="component" value="Unassembled WGS sequence"/>
</dbReference>
<dbReference type="EMBL" id="CAJOBG010050189">
    <property type="protein sequence ID" value="CAF4478370.1"/>
    <property type="molecule type" value="Genomic_DNA"/>
</dbReference>
<accession>A0A820U6J9</accession>
<sequence>GYWHVVLNMDLTVAVTQNFCSSVNFPTVWARVIRSRPKMSKKFLENLKRRRPDLARLTEKIDMNADTGPRSDTSSSSSSSSSADSSPDSADDDESETESKVTIDQPSFDQGDEPLTKKQRISSL</sequence>
<proteinExistence type="predicted"/>
<keyword evidence="3" id="KW-1185">Reference proteome</keyword>
<feature type="compositionally biased region" description="Basic and acidic residues" evidence="1">
    <location>
        <begin position="54"/>
        <end position="63"/>
    </location>
</feature>
<dbReference type="Gene3D" id="1.20.1280.270">
    <property type="match status" value="1"/>
</dbReference>
<evidence type="ECO:0000256" key="1">
    <source>
        <dbReference type="SAM" id="MobiDB-lite"/>
    </source>
</evidence>
<evidence type="ECO:0000313" key="2">
    <source>
        <dbReference type="EMBL" id="CAF4478370.1"/>
    </source>
</evidence>
<reference evidence="2" key="1">
    <citation type="submission" date="2021-02" db="EMBL/GenBank/DDBJ databases">
        <authorList>
            <person name="Nowell W R."/>
        </authorList>
    </citation>
    <scope>NUCLEOTIDE SEQUENCE</scope>
</reference>
<name>A0A820U6J9_9BILA</name>
<evidence type="ECO:0000313" key="3">
    <source>
        <dbReference type="Proteomes" id="UP000663866"/>
    </source>
</evidence>
<organism evidence="2 3">
    <name type="scientific">Rotaria magnacalcarata</name>
    <dbReference type="NCBI Taxonomy" id="392030"/>
    <lineage>
        <taxon>Eukaryota</taxon>
        <taxon>Metazoa</taxon>
        <taxon>Spiralia</taxon>
        <taxon>Gnathifera</taxon>
        <taxon>Rotifera</taxon>
        <taxon>Eurotatoria</taxon>
        <taxon>Bdelloidea</taxon>
        <taxon>Philodinida</taxon>
        <taxon>Philodinidae</taxon>
        <taxon>Rotaria</taxon>
    </lineage>
</organism>
<feature type="non-terminal residue" evidence="2">
    <location>
        <position position="1"/>
    </location>
</feature>
<dbReference type="AlphaFoldDB" id="A0A820U6J9"/>
<dbReference type="SUPFAM" id="SSF51197">
    <property type="entry name" value="Clavaminate synthase-like"/>
    <property type="match status" value="1"/>
</dbReference>
<gene>
    <name evidence="2" type="ORF">OVN521_LOCUS39454</name>
</gene>
<feature type="region of interest" description="Disordered" evidence="1">
    <location>
        <begin position="54"/>
        <end position="124"/>
    </location>
</feature>
<protein>
    <submittedName>
        <fullName evidence="2">Uncharacterized protein</fullName>
    </submittedName>
</protein>
<feature type="compositionally biased region" description="Low complexity" evidence="1">
    <location>
        <begin position="71"/>
        <end position="88"/>
    </location>
</feature>